<dbReference type="InterPro" id="IPR006693">
    <property type="entry name" value="AB_hydrolase_lipase"/>
</dbReference>
<reference evidence="11" key="2">
    <citation type="submission" date="2018-07" db="EMBL/GenBank/DDBJ databases">
        <authorList>
            <person name="Quirk P.G."/>
            <person name="Krulwich T.A."/>
        </authorList>
    </citation>
    <scope>NUCLEOTIDE SEQUENCE</scope>
</reference>
<sequence length="396" mass="45616">MVNSKILYDLLMLVNVTSIIFPQRKISDPINKQIRRTGYPGEVHTIYTDDGYRLRLHRIPYGYKKSQRNVTSREPLLLVHGALCSGSMWVHHPRKSRQALAFMLADAGYDVWLFSARGTSPSLGHKTLTIHDEKYWKFSWHEIGFYDIPKTIDYILMKTGKKTLYYAGHSQGCSVFAVAMSQKPEYNQKIKAAYLMSPGIYIDSVQGFIKMLIENRVGKFLEDFFKVTHIYWWPLRNPIINDVIFSFCNTNSATFICTLYLVEIIGPLSDNLEKGEFVKFFFEYIVDNIAVRQLVHLQTLVQKKSFVMYDYGNDNNEVYGSENPPEYDLSKISVPIAIMGAEDDALVTLKDVKKLANSLKPVKDLIILPGNHLEIFYIKKTANELKRTMIKSFTQV</sequence>
<keyword evidence="3 7" id="KW-0378">Hydrolase</keyword>
<feature type="domain" description="Partial AB-hydrolase lipase" evidence="9">
    <location>
        <begin position="31"/>
        <end position="91"/>
    </location>
</feature>
<evidence type="ECO:0000259" key="9">
    <source>
        <dbReference type="Pfam" id="PF04083"/>
    </source>
</evidence>
<dbReference type="PANTHER" id="PTHR11005">
    <property type="entry name" value="LYSOSOMAL ACID LIPASE-RELATED"/>
    <property type="match status" value="1"/>
</dbReference>
<evidence type="ECO:0000256" key="5">
    <source>
        <dbReference type="ARBA" id="ARBA00023098"/>
    </source>
</evidence>
<feature type="active site" description="Charge relay system" evidence="8">
    <location>
        <position position="372"/>
    </location>
</feature>
<dbReference type="AlphaFoldDB" id="A0A336M341"/>
<dbReference type="OMA" id="STPSWHH"/>
<proteinExistence type="inferred from homology"/>
<evidence type="ECO:0000313" key="11">
    <source>
        <dbReference type="EMBL" id="SSX23741.1"/>
    </source>
</evidence>
<name>A0A336M341_CULSO</name>
<dbReference type="VEuPathDB" id="VectorBase:CSON009490"/>
<dbReference type="Pfam" id="PF04083">
    <property type="entry name" value="Abhydro_lipase"/>
    <property type="match status" value="1"/>
</dbReference>
<gene>
    <name evidence="11" type="primary">CSON009490</name>
</gene>
<reference evidence="10" key="1">
    <citation type="submission" date="2018-04" db="EMBL/GenBank/DDBJ databases">
        <authorList>
            <person name="Go L.Y."/>
            <person name="Mitchell J.A."/>
        </authorList>
    </citation>
    <scope>NUCLEOTIDE SEQUENCE</scope>
    <source>
        <tissue evidence="10">Whole organism</tissue>
    </source>
</reference>
<dbReference type="SUPFAM" id="SSF53474">
    <property type="entry name" value="alpha/beta-Hydrolases"/>
    <property type="match status" value="1"/>
</dbReference>
<protein>
    <recommendedName>
        <fullName evidence="7">Lipase</fullName>
    </recommendedName>
</protein>
<feature type="active site" description="Nucleophile" evidence="8">
    <location>
        <position position="170"/>
    </location>
</feature>
<dbReference type="InterPro" id="IPR025483">
    <property type="entry name" value="Lipase_euk"/>
</dbReference>
<dbReference type="FunFam" id="3.40.50.1820:FF:000057">
    <property type="entry name" value="Lipase"/>
    <property type="match status" value="1"/>
</dbReference>
<keyword evidence="4 7" id="KW-0442">Lipid degradation</keyword>
<comment type="similarity">
    <text evidence="1 7">Belongs to the AB hydrolase superfamily. Lipase family.</text>
</comment>
<dbReference type="PIRSF" id="PIRSF000862">
    <property type="entry name" value="Steryl_ester_lip"/>
    <property type="match status" value="1"/>
</dbReference>
<feature type="active site" description="Charge relay system" evidence="8">
    <location>
        <position position="344"/>
    </location>
</feature>
<keyword evidence="6" id="KW-0325">Glycoprotein</keyword>
<dbReference type="EMBL" id="UFQT01000377">
    <property type="protein sequence ID" value="SSX23741.1"/>
    <property type="molecule type" value="Genomic_DNA"/>
</dbReference>
<dbReference type="Gene3D" id="3.40.50.1820">
    <property type="entry name" value="alpha/beta hydrolase"/>
    <property type="match status" value="1"/>
</dbReference>
<dbReference type="EMBL" id="UFQS01000377">
    <property type="protein sequence ID" value="SSX03375.1"/>
    <property type="molecule type" value="Genomic_DNA"/>
</dbReference>
<accession>A0A336M341</accession>
<dbReference type="GO" id="GO:0016788">
    <property type="term" value="F:hydrolase activity, acting on ester bonds"/>
    <property type="evidence" value="ECO:0007669"/>
    <property type="project" value="InterPro"/>
</dbReference>
<keyword evidence="2" id="KW-0732">Signal</keyword>
<evidence type="ECO:0000256" key="2">
    <source>
        <dbReference type="ARBA" id="ARBA00022729"/>
    </source>
</evidence>
<evidence type="ECO:0000256" key="7">
    <source>
        <dbReference type="PIRNR" id="PIRNR000862"/>
    </source>
</evidence>
<organism evidence="11">
    <name type="scientific">Culicoides sonorensis</name>
    <name type="common">Biting midge</name>
    <dbReference type="NCBI Taxonomy" id="179676"/>
    <lineage>
        <taxon>Eukaryota</taxon>
        <taxon>Metazoa</taxon>
        <taxon>Ecdysozoa</taxon>
        <taxon>Arthropoda</taxon>
        <taxon>Hexapoda</taxon>
        <taxon>Insecta</taxon>
        <taxon>Pterygota</taxon>
        <taxon>Neoptera</taxon>
        <taxon>Endopterygota</taxon>
        <taxon>Diptera</taxon>
        <taxon>Nematocera</taxon>
        <taxon>Chironomoidea</taxon>
        <taxon>Ceratopogonidae</taxon>
        <taxon>Ceratopogoninae</taxon>
        <taxon>Culicoides</taxon>
        <taxon>Monoculicoides</taxon>
    </lineage>
</organism>
<evidence type="ECO:0000256" key="1">
    <source>
        <dbReference type="ARBA" id="ARBA00010701"/>
    </source>
</evidence>
<dbReference type="InterPro" id="IPR029058">
    <property type="entry name" value="AB_hydrolase_fold"/>
</dbReference>
<evidence type="ECO:0000256" key="3">
    <source>
        <dbReference type="ARBA" id="ARBA00022801"/>
    </source>
</evidence>
<keyword evidence="5" id="KW-0443">Lipid metabolism</keyword>
<evidence type="ECO:0000313" key="10">
    <source>
        <dbReference type="EMBL" id="SSX03375.1"/>
    </source>
</evidence>
<evidence type="ECO:0000256" key="6">
    <source>
        <dbReference type="ARBA" id="ARBA00023180"/>
    </source>
</evidence>
<evidence type="ECO:0000256" key="4">
    <source>
        <dbReference type="ARBA" id="ARBA00022963"/>
    </source>
</evidence>
<evidence type="ECO:0000256" key="8">
    <source>
        <dbReference type="PIRSR" id="PIRSR000862-1"/>
    </source>
</evidence>
<dbReference type="GO" id="GO:0016042">
    <property type="term" value="P:lipid catabolic process"/>
    <property type="evidence" value="ECO:0007669"/>
    <property type="project" value="UniProtKB-KW"/>
</dbReference>